<proteinExistence type="predicted"/>
<accession>A0A1Z5HSR6</accession>
<organism evidence="1 2">
    <name type="scientific">Calderihabitans maritimus</name>
    <dbReference type="NCBI Taxonomy" id="1246530"/>
    <lineage>
        <taxon>Bacteria</taxon>
        <taxon>Bacillati</taxon>
        <taxon>Bacillota</taxon>
        <taxon>Clostridia</taxon>
        <taxon>Neomoorellales</taxon>
        <taxon>Calderihabitantaceae</taxon>
        <taxon>Calderihabitans</taxon>
    </lineage>
</organism>
<reference evidence="2" key="1">
    <citation type="journal article" date="2017" name="Appl. Environ. Microbiol.">
        <title>Genomic analysis of Calderihabitans maritimus KKC1, a thermophilic hydrogenogenic carboxydotrophic bacterium isolated from marine sediment.</title>
        <authorList>
            <person name="Omae K."/>
            <person name="Yoneda Y."/>
            <person name="Fukuyama Y."/>
            <person name="Yoshida T."/>
            <person name="Sako Y."/>
        </authorList>
    </citation>
    <scope>NUCLEOTIDE SEQUENCE [LARGE SCALE GENOMIC DNA]</scope>
    <source>
        <strain evidence="2">KKC1</strain>
    </source>
</reference>
<dbReference type="AlphaFoldDB" id="A0A1Z5HSR6"/>
<evidence type="ECO:0000313" key="2">
    <source>
        <dbReference type="Proteomes" id="UP000197032"/>
    </source>
</evidence>
<protein>
    <submittedName>
        <fullName evidence="1">Uncharacterized protein</fullName>
    </submittedName>
</protein>
<dbReference type="EMBL" id="BDGJ01000084">
    <property type="protein sequence ID" value="GAW92572.1"/>
    <property type="molecule type" value="Genomic_DNA"/>
</dbReference>
<evidence type="ECO:0000313" key="1">
    <source>
        <dbReference type="EMBL" id="GAW92572.1"/>
    </source>
</evidence>
<sequence>MAIRFKEKNTGQQLPPEYHPLQNRAALIVYNRYLIKKDQQINLKFTATYPPSLQKPQSHFPVENQLLKLKNPLSDSYTVRDERDSRGTTLVVARSNPFGAEAAP</sequence>
<dbReference type="Proteomes" id="UP000197032">
    <property type="component" value="Unassembled WGS sequence"/>
</dbReference>
<name>A0A1Z5HSR6_9FIRM</name>
<keyword evidence="2" id="KW-1185">Reference proteome</keyword>
<gene>
    <name evidence="1" type="ORF">KKC1_17240</name>
</gene>
<comment type="caution">
    <text evidence="1">The sequence shown here is derived from an EMBL/GenBank/DDBJ whole genome shotgun (WGS) entry which is preliminary data.</text>
</comment>